<feature type="domain" description="Retrotransposon gag" evidence="2">
    <location>
        <begin position="1"/>
        <end position="60"/>
    </location>
</feature>
<accession>A0A6A6LNA4</accession>
<proteinExistence type="predicted"/>
<evidence type="ECO:0000256" key="1">
    <source>
        <dbReference type="SAM" id="MobiDB-lite"/>
    </source>
</evidence>
<keyword evidence="4" id="KW-1185">Reference proteome</keyword>
<evidence type="ECO:0000313" key="3">
    <source>
        <dbReference type="EMBL" id="KAF2302891.1"/>
    </source>
</evidence>
<feature type="region of interest" description="Disordered" evidence="1">
    <location>
        <begin position="96"/>
        <end position="125"/>
    </location>
</feature>
<dbReference type="AlphaFoldDB" id="A0A6A6LNA4"/>
<sequence length="145" mass="16647">MEKQFVPEYYKQELYIKLQSLRQGEMCVNDYVKEFEMLMLRCDVREPQEQTIAHFLGGLNYEIANTIELKSYVFLQDVIKFAINVERQRIKGGYKGTTAKTFTKPSNNSTPRTSDKGGMKKHDKGESFAKAPVGFLHGGRTIGRI</sequence>
<feature type="compositionally biased region" description="Basic and acidic residues" evidence="1">
    <location>
        <begin position="113"/>
        <end position="125"/>
    </location>
</feature>
<protein>
    <recommendedName>
        <fullName evidence="2">Retrotransposon gag domain-containing protein</fullName>
    </recommendedName>
</protein>
<gene>
    <name evidence="3" type="ORF">GH714_010346</name>
</gene>
<evidence type="ECO:0000259" key="2">
    <source>
        <dbReference type="Pfam" id="PF03732"/>
    </source>
</evidence>
<dbReference type="InterPro" id="IPR005162">
    <property type="entry name" value="Retrotrans_gag_dom"/>
</dbReference>
<reference evidence="3 4" key="1">
    <citation type="journal article" date="2020" name="Mol. Plant">
        <title>The Chromosome-Based Rubber Tree Genome Provides New Insights into Spurge Genome Evolution and Rubber Biosynthesis.</title>
        <authorList>
            <person name="Liu J."/>
            <person name="Shi C."/>
            <person name="Shi C.C."/>
            <person name="Li W."/>
            <person name="Zhang Q.J."/>
            <person name="Zhang Y."/>
            <person name="Li K."/>
            <person name="Lu H.F."/>
            <person name="Shi C."/>
            <person name="Zhu S.T."/>
            <person name="Xiao Z.Y."/>
            <person name="Nan H."/>
            <person name="Yue Y."/>
            <person name="Zhu X.G."/>
            <person name="Wu Y."/>
            <person name="Hong X.N."/>
            <person name="Fan G.Y."/>
            <person name="Tong Y."/>
            <person name="Zhang D."/>
            <person name="Mao C.L."/>
            <person name="Liu Y.L."/>
            <person name="Hao S.J."/>
            <person name="Liu W.Q."/>
            <person name="Lv M.Q."/>
            <person name="Zhang H.B."/>
            <person name="Liu Y."/>
            <person name="Hu-Tang G.R."/>
            <person name="Wang J.P."/>
            <person name="Wang J.H."/>
            <person name="Sun Y.H."/>
            <person name="Ni S.B."/>
            <person name="Chen W.B."/>
            <person name="Zhang X.C."/>
            <person name="Jiao Y.N."/>
            <person name="Eichler E.E."/>
            <person name="Li G.H."/>
            <person name="Liu X."/>
            <person name="Gao L.Z."/>
        </authorList>
    </citation>
    <scope>NUCLEOTIDE SEQUENCE [LARGE SCALE GENOMIC DNA]</scope>
    <source>
        <strain evidence="4">cv. GT1</strain>
        <tissue evidence="3">Leaf</tissue>
    </source>
</reference>
<comment type="caution">
    <text evidence="3">The sequence shown here is derived from an EMBL/GenBank/DDBJ whole genome shotgun (WGS) entry which is preliminary data.</text>
</comment>
<evidence type="ECO:0000313" key="4">
    <source>
        <dbReference type="Proteomes" id="UP000467840"/>
    </source>
</evidence>
<name>A0A6A6LNA4_HEVBR</name>
<dbReference type="Proteomes" id="UP000467840">
    <property type="component" value="Chromosome 16"/>
</dbReference>
<organism evidence="3 4">
    <name type="scientific">Hevea brasiliensis</name>
    <name type="common">Para rubber tree</name>
    <name type="synonym">Siphonia brasiliensis</name>
    <dbReference type="NCBI Taxonomy" id="3981"/>
    <lineage>
        <taxon>Eukaryota</taxon>
        <taxon>Viridiplantae</taxon>
        <taxon>Streptophyta</taxon>
        <taxon>Embryophyta</taxon>
        <taxon>Tracheophyta</taxon>
        <taxon>Spermatophyta</taxon>
        <taxon>Magnoliopsida</taxon>
        <taxon>eudicotyledons</taxon>
        <taxon>Gunneridae</taxon>
        <taxon>Pentapetalae</taxon>
        <taxon>rosids</taxon>
        <taxon>fabids</taxon>
        <taxon>Malpighiales</taxon>
        <taxon>Euphorbiaceae</taxon>
        <taxon>Crotonoideae</taxon>
        <taxon>Micrandreae</taxon>
        <taxon>Hevea</taxon>
    </lineage>
</organism>
<feature type="compositionally biased region" description="Polar residues" evidence="1">
    <location>
        <begin position="98"/>
        <end position="112"/>
    </location>
</feature>
<dbReference type="PANTHER" id="PTHR35046:SF26">
    <property type="entry name" value="RNA-DIRECTED DNA POLYMERASE"/>
    <property type="match status" value="1"/>
</dbReference>
<dbReference type="PANTHER" id="PTHR35046">
    <property type="entry name" value="ZINC KNUCKLE (CCHC-TYPE) FAMILY PROTEIN"/>
    <property type="match status" value="1"/>
</dbReference>
<dbReference type="Pfam" id="PF03732">
    <property type="entry name" value="Retrotrans_gag"/>
    <property type="match status" value="1"/>
</dbReference>
<dbReference type="EMBL" id="JAAGAX010000009">
    <property type="protein sequence ID" value="KAF2302891.1"/>
    <property type="molecule type" value="Genomic_DNA"/>
</dbReference>